<dbReference type="RefSeq" id="WP_344038401.1">
    <property type="nucleotide sequence ID" value="NZ_BAAAKE010000011.1"/>
</dbReference>
<name>A0ABV9XSW9_9PSEU</name>
<sequence length="394" mass="42969">MGERATNEAEPRGTPGLSEFCDELFETLGRSDQRRWAEVYVRGLLLVPGRKSIRRISEEVVGRDAGQSLQQFVNQSPWPWAPVRQRLAELVNRVVRPRAWVVREVAFPKNGGSSVGVARQYAPSARRVLNCQRAVGVFLVGDRGAVPVDWRLLLPESWDDDVVRRAKSRVPEGERSRRAWQYPLECFDEMAGSWGLPVAPVVVDLSGDRDALPLLGGLEERGMRYLARVSATTPVLPVNLVGAPNGSRTVGQLVAAAAGRGRTALPRRDGATGAVTASAFVTTTLPGHARAGGGRPRHVLAEWPVGEDRPRAVWIANPGPVGLRGLVELLNAEARVGAEVAGLAEEFGLLHFEGRSFRGWHHHVTLTSAARGYRVVTGEGCRGCEDERLLRPHA</sequence>
<evidence type="ECO:0000259" key="1">
    <source>
        <dbReference type="Pfam" id="PF13546"/>
    </source>
</evidence>
<dbReference type="PANTHER" id="PTHR33627:SF1">
    <property type="entry name" value="TRANSPOSASE"/>
    <property type="match status" value="1"/>
</dbReference>
<keyword evidence="3" id="KW-1185">Reference proteome</keyword>
<dbReference type="InterPro" id="IPR038721">
    <property type="entry name" value="IS701-like_DDE_dom"/>
</dbReference>
<proteinExistence type="predicted"/>
<dbReference type="PANTHER" id="PTHR33627">
    <property type="entry name" value="TRANSPOSASE"/>
    <property type="match status" value="1"/>
</dbReference>
<dbReference type="EMBL" id="JBHSJB010000006">
    <property type="protein sequence ID" value="MFC5053296.1"/>
    <property type="molecule type" value="Genomic_DNA"/>
</dbReference>
<comment type="caution">
    <text evidence="2">The sequence shown here is derived from an EMBL/GenBank/DDBJ whole genome shotgun (WGS) entry which is preliminary data.</text>
</comment>
<accession>A0ABV9XSW9</accession>
<dbReference type="InterPro" id="IPR039365">
    <property type="entry name" value="IS701-like"/>
</dbReference>
<reference evidence="3" key="1">
    <citation type="journal article" date="2019" name="Int. J. Syst. Evol. Microbiol.">
        <title>The Global Catalogue of Microorganisms (GCM) 10K type strain sequencing project: providing services to taxonomists for standard genome sequencing and annotation.</title>
        <authorList>
            <consortium name="The Broad Institute Genomics Platform"/>
            <consortium name="The Broad Institute Genome Sequencing Center for Infectious Disease"/>
            <person name="Wu L."/>
            <person name="Ma J."/>
        </authorList>
    </citation>
    <scope>NUCLEOTIDE SEQUENCE [LARGE SCALE GENOMIC DNA]</scope>
    <source>
        <strain evidence="3">KCTC 12848</strain>
    </source>
</reference>
<gene>
    <name evidence="2" type="ORF">ACFPFM_05930</name>
</gene>
<organism evidence="2 3">
    <name type="scientific">Saccharothrix xinjiangensis</name>
    <dbReference type="NCBI Taxonomy" id="204798"/>
    <lineage>
        <taxon>Bacteria</taxon>
        <taxon>Bacillati</taxon>
        <taxon>Actinomycetota</taxon>
        <taxon>Actinomycetes</taxon>
        <taxon>Pseudonocardiales</taxon>
        <taxon>Pseudonocardiaceae</taxon>
        <taxon>Saccharothrix</taxon>
    </lineage>
</organism>
<evidence type="ECO:0000313" key="2">
    <source>
        <dbReference type="EMBL" id="MFC5053296.1"/>
    </source>
</evidence>
<dbReference type="Proteomes" id="UP001595833">
    <property type="component" value="Unassembled WGS sequence"/>
</dbReference>
<dbReference type="Pfam" id="PF13546">
    <property type="entry name" value="DDE_5"/>
    <property type="match status" value="1"/>
</dbReference>
<evidence type="ECO:0000313" key="3">
    <source>
        <dbReference type="Proteomes" id="UP001595833"/>
    </source>
</evidence>
<feature type="domain" description="Transposase IS701-like DDE" evidence="1">
    <location>
        <begin position="23"/>
        <end position="252"/>
    </location>
</feature>
<protein>
    <submittedName>
        <fullName evidence="2">IS701 family transposase</fullName>
    </submittedName>
</protein>